<sequence>MSFSGALAPKKKSELQEIAEKMALDTTGTKDELTSRINKYMDEHEAHLSANPMFSGLLAHKRKPTRKDTNTSSLLNKVTGEEESPLAVVKRKPSGRRKQTPPQSPDSEEVPGTLTAPPSPIRKLITNVDNAISNAMPTSQDIVKVAEKTGFQLRKRAQGALGVSRKFMSNATNIASVTVLIEFLFMLYVMVPWQYYELPANKPGTSEPATFPLPSLTYLMSLHLYKQIAIWSFPTVIAPQIAGALISFTTPPKDIDPLSAGIVKLALAAILDDSWFAVQGRTISQWRVVGAATSLAFALAEATEERRVVMRADHH</sequence>
<dbReference type="EMBL" id="KN824305">
    <property type="protein sequence ID" value="KIM26556.1"/>
    <property type="molecule type" value="Genomic_DNA"/>
</dbReference>
<feature type="transmembrane region" description="Helical" evidence="2">
    <location>
        <begin position="174"/>
        <end position="196"/>
    </location>
</feature>
<evidence type="ECO:0000259" key="3">
    <source>
        <dbReference type="PROSITE" id="PS50800"/>
    </source>
</evidence>
<dbReference type="Proteomes" id="UP000054097">
    <property type="component" value="Unassembled WGS sequence"/>
</dbReference>
<feature type="domain" description="SAP" evidence="3">
    <location>
        <begin position="7"/>
        <end position="41"/>
    </location>
</feature>
<feature type="region of interest" description="Disordered" evidence="1">
    <location>
        <begin position="55"/>
        <end position="120"/>
    </location>
</feature>
<keyword evidence="2" id="KW-0812">Transmembrane</keyword>
<gene>
    <name evidence="4" type="ORF">M408DRAFT_330516</name>
</gene>
<reference evidence="5" key="2">
    <citation type="submission" date="2015-01" db="EMBL/GenBank/DDBJ databases">
        <title>Evolutionary Origins and Diversification of the Mycorrhizal Mutualists.</title>
        <authorList>
            <consortium name="DOE Joint Genome Institute"/>
            <consortium name="Mycorrhizal Genomics Consortium"/>
            <person name="Kohler A."/>
            <person name="Kuo A."/>
            <person name="Nagy L.G."/>
            <person name="Floudas D."/>
            <person name="Copeland A."/>
            <person name="Barry K.W."/>
            <person name="Cichocki N."/>
            <person name="Veneault-Fourrey C."/>
            <person name="LaButti K."/>
            <person name="Lindquist E.A."/>
            <person name="Lipzen A."/>
            <person name="Lundell T."/>
            <person name="Morin E."/>
            <person name="Murat C."/>
            <person name="Riley R."/>
            <person name="Ohm R."/>
            <person name="Sun H."/>
            <person name="Tunlid A."/>
            <person name="Henrissat B."/>
            <person name="Grigoriev I.V."/>
            <person name="Hibbett D.S."/>
            <person name="Martin F."/>
        </authorList>
    </citation>
    <scope>NUCLEOTIDE SEQUENCE [LARGE SCALE GENOMIC DNA]</scope>
    <source>
        <strain evidence="5">MAFF 305830</strain>
    </source>
</reference>
<evidence type="ECO:0000313" key="4">
    <source>
        <dbReference type="EMBL" id="KIM26556.1"/>
    </source>
</evidence>
<accession>A0A0C3B520</accession>
<dbReference type="HOGENOM" id="CLU_706084_0_0_1"/>
<feature type="compositionally biased region" description="Basic residues" evidence="1">
    <location>
        <begin position="89"/>
        <end position="99"/>
    </location>
</feature>
<dbReference type="PANTHER" id="PTHR41807:SF1">
    <property type="entry name" value="GLUTATHIONE TRANSFERASE 3"/>
    <property type="match status" value="1"/>
</dbReference>
<reference evidence="4 5" key="1">
    <citation type="submission" date="2014-04" db="EMBL/GenBank/DDBJ databases">
        <authorList>
            <consortium name="DOE Joint Genome Institute"/>
            <person name="Kuo A."/>
            <person name="Zuccaro A."/>
            <person name="Kohler A."/>
            <person name="Nagy L.G."/>
            <person name="Floudas D."/>
            <person name="Copeland A."/>
            <person name="Barry K.W."/>
            <person name="Cichocki N."/>
            <person name="Veneault-Fourrey C."/>
            <person name="LaButti K."/>
            <person name="Lindquist E.A."/>
            <person name="Lipzen A."/>
            <person name="Lundell T."/>
            <person name="Morin E."/>
            <person name="Murat C."/>
            <person name="Sun H."/>
            <person name="Tunlid A."/>
            <person name="Henrissat B."/>
            <person name="Grigoriev I.V."/>
            <person name="Hibbett D.S."/>
            <person name="Martin F."/>
            <person name="Nordberg H.P."/>
            <person name="Cantor M.N."/>
            <person name="Hua S.X."/>
        </authorList>
    </citation>
    <scope>NUCLEOTIDE SEQUENCE [LARGE SCALE GENOMIC DNA]</scope>
    <source>
        <strain evidence="4 5">MAFF 305830</strain>
    </source>
</reference>
<dbReference type="OrthoDB" id="5569309at2759"/>
<dbReference type="InterPro" id="IPR038872">
    <property type="entry name" value="Put_GTT3"/>
</dbReference>
<dbReference type="SMART" id="SM00513">
    <property type="entry name" value="SAP"/>
    <property type="match status" value="1"/>
</dbReference>
<dbReference type="Pfam" id="PF18953">
    <property type="entry name" value="SAP_new25"/>
    <property type="match status" value="1"/>
</dbReference>
<dbReference type="GO" id="GO:0016020">
    <property type="term" value="C:membrane"/>
    <property type="evidence" value="ECO:0007669"/>
    <property type="project" value="TreeGrafter"/>
</dbReference>
<keyword evidence="5" id="KW-1185">Reference proteome</keyword>
<dbReference type="InterPro" id="IPR003034">
    <property type="entry name" value="SAP_dom"/>
</dbReference>
<proteinExistence type="predicted"/>
<dbReference type="STRING" id="933852.A0A0C3B520"/>
<dbReference type="PROSITE" id="PS50800">
    <property type="entry name" value="SAP"/>
    <property type="match status" value="1"/>
</dbReference>
<name>A0A0C3B520_SERVB</name>
<keyword evidence="2" id="KW-1133">Transmembrane helix</keyword>
<dbReference type="PANTHER" id="PTHR41807">
    <property type="entry name" value="GLUTATHIONE TRANSFERASE 3"/>
    <property type="match status" value="1"/>
</dbReference>
<organism evidence="4 5">
    <name type="scientific">Serendipita vermifera MAFF 305830</name>
    <dbReference type="NCBI Taxonomy" id="933852"/>
    <lineage>
        <taxon>Eukaryota</taxon>
        <taxon>Fungi</taxon>
        <taxon>Dikarya</taxon>
        <taxon>Basidiomycota</taxon>
        <taxon>Agaricomycotina</taxon>
        <taxon>Agaricomycetes</taxon>
        <taxon>Sebacinales</taxon>
        <taxon>Serendipitaceae</taxon>
        <taxon>Serendipita</taxon>
    </lineage>
</organism>
<evidence type="ECO:0000256" key="2">
    <source>
        <dbReference type="SAM" id="Phobius"/>
    </source>
</evidence>
<dbReference type="AlphaFoldDB" id="A0A0C3B520"/>
<evidence type="ECO:0000313" key="5">
    <source>
        <dbReference type="Proteomes" id="UP000054097"/>
    </source>
</evidence>
<protein>
    <recommendedName>
        <fullName evidence="3">SAP domain-containing protein</fullName>
    </recommendedName>
</protein>
<evidence type="ECO:0000256" key="1">
    <source>
        <dbReference type="SAM" id="MobiDB-lite"/>
    </source>
</evidence>
<feature type="transmembrane region" description="Helical" evidence="2">
    <location>
        <begin position="228"/>
        <end position="248"/>
    </location>
</feature>
<keyword evidence="2" id="KW-0472">Membrane</keyword>